<protein>
    <recommendedName>
        <fullName evidence="3">TetR/AcrR family transcriptional regulator</fullName>
    </recommendedName>
</protein>
<sequence>MGWDWSSVPTATGRASELAPYLDALLEGEEPRRDKAFSFIYGKVVNQGDLYAGAAPVVDRILAFLRAQGSLPEYAWLILHEIFRGASYGRTVCAPDGEYGIEEYCRRQILGEMAIISRSIAGLTGNAFFYCMLLFGSMGEYSPEVRAILEQEVSTSTGERRQVASDALEVAVELAAERASGVREPSDDQR</sequence>
<gene>
    <name evidence="1" type="ORF">ACFFR3_21210</name>
</gene>
<proteinExistence type="predicted"/>
<name>A0ABV5NPC3_9ACTN</name>
<evidence type="ECO:0000313" key="2">
    <source>
        <dbReference type="Proteomes" id="UP001589568"/>
    </source>
</evidence>
<keyword evidence="2" id="KW-1185">Reference proteome</keyword>
<evidence type="ECO:0000313" key="1">
    <source>
        <dbReference type="EMBL" id="MFB9472041.1"/>
    </source>
</evidence>
<organism evidence="1 2">
    <name type="scientific">Nonomuraea salmonea</name>
    <dbReference type="NCBI Taxonomy" id="46181"/>
    <lineage>
        <taxon>Bacteria</taxon>
        <taxon>Bacillati</taxon>
        <taxon>Actinomycetota</taxon>
        <taxon>Actinomycetes</taxon>
        <taxon>Streptosporangiales</taxon>
        <taxon>Streptosporangiaceae</taxon>
        <taxon>Nonomuraea</taxon>
    </lineage>
</organism>
<reference evidence="1 2" key="1">
    <citation type="submission" date="2024-09" db="EMBL/GenBank/DDBJ databases">
        <authorList>
            <person name="Sun Q."/>
            <person name="Mori K."/>
        </authorList>
    </citation>
    <scope>NUCLEOTIDE SEQUENCE [LARGE SCALE GENOMIC DNA]</scope>
    <source>
        <strain evidence="1 2">JCM 3324</strain>
    </source>
</reference>
<dbReference type="RefSeq" id="WP_379483689.1">
    <property type="nucleotide sequence ID" value="NZ_JBHMCF010000020.1"/>
</dbReference>
<comment type="caution">
    <text evidence="1">The sequence shown here is derived from an EMBL/GenBank/DDBJ whole genome shotgun (WGS) entry which is preliminary data.</text>
</comment>
<dbReference type="EMBL" id="JBHMCF010000020">
    <property type="protein sequence ID" value="MFB9472041.1"/>
    <property type="molecule type" value="Genomic_DNA"/>
</dbReference>
<accession>A0ABV5NPC3</accession>
<evidence type="ECO:0008006" key="3">
    <source>
        <dbReference type="Google" id="ProtNLM"/>
    </source>
</evidence>
<dbReference type="Proteomes" id="UP001589568">
    <property type="component" value="Unassembled WGS sequence"/>
</dbReference>